<dbReference type="AlphaFoldDB" id="A2SMW7"/>
<gene>
    <name evidence="1" type="ordered locus">Mpe_B0127</name>
</gene>
<protein>
    <submittedName>
        <fullName evidence="1">Uncharacterized protein</fullName>
    </submittedName>
</protein>
<keyword evidence="1" id="KW-0614">Plasmid</keyword>
<dbReference type="eggNOG" id="ENOG5033K92">
    <property type="taxonomic scope" value="Bacteria"/>
</dbReference>
<accession>A2SMW7</accession>
<dbReference type="KEGG" id="mpt:Mpe_B0127"/>
<sequence length="262" mass="27920">MPAPNALALTAAPRYFDQPAWRRLCTAACDTAARACGASDTVFTSLYSAAIDAALRDVPAAQQPLALAIARELGDYATAEEIARDRAEMLAQGWCTHGIDPNACPAGCGDLAAERDGAANEDVEQPAEEQKGADPHDLVLCWSFLQSKQWALEARGFAADLARRPAVEAGSGARLVFTWVPGECSPLTSRASREYALEISLPAGAGDVVARFAGCGLDCARTERRAGADADLDAILTQWFTEFQHATRMAHDVWFVHATGRA</sequence>
<keyword evidence="2" id="KW-1185">Reference proteome</keyword>
<dbReference type="HOGENOM" id="CLU_1060940_0_0_4"/>
<name>A2SMW7_METPP</name>
<organism evidence="1 2">
    <name type="scientific">Methylibium petroleiphilum (strain ATCC BAA-1232 / LMG 22953 / PM1)</name>
    <dbReference type="NCBI Taxonomy" id="420662"/>
    <lineage>
        <taxon>Bacteria</taxon>
        <taxon>Pseudomonadati</taxon>
        <taxon>Pseudomonadota</taxon>
        <taxon>Betaproteobacteria</taxon>
        <taxon>Burkholderiales</taxon>
        <taxon>Sphaerotilaceae</taxon>
        <taxon>Methylibium</taxon>
    </lineage>
</organism>
<evidence type="ECO:0000313" key="2">
    <source>
        <dbReference type="Proteomes" id="UP000000366"/>
    </source>
</evidence>
<proteinExistence type="predicted"/>
<evidence type="ECO:0000313" key="1">
    <source>
        <dbReference type="EMBL" id="ABM96906.1"/>
    </source>
</evidence>
<reference evidence="1 2" key="1">
    <citation type="journal article" date="2007" name="J. Bacteriol.">
        <title>Whole-genome analysis of the methyl tert-butyl ether-degrading beta-proteobacterium Methylibium petroleiphilum PM1.</title>
        <authorList>
            <person name="Kane S.R."/>
            <person name="Chakicherla A.Y."/>
            <person name="Chain P.S.G."/>
            <person name="Schmidt R."/>
            <person name="Shin M.W."/>
            <person name="Legler T.C."/>
            <person name="Scow K.M."/>
            <person name="Larimer F.W."/>
            <person name="Lucas S.M."/>
            <person name="Richardson P.M."/>
            <person name="Hristova K.R."/>
        </authorList>
    </citation>
    <scope>NUCLEOTIDE SEQUENCE [LARGE SCALE GENOMIC DNA]</scope>
    <source>
        <strain evidence="2">ATCC BAA-1232 / LMG 22953 / PM1</strain>
        <plasmid evidence="1 2">RPME01</plasmid>
    </source>
</reference>
<dbReference type="RefSeq" id="WP_011831521.1">
    <property type="nucleotide sequence ID" value="NC_008826.1"/>
</dbReference>
<dbReference type="Proteomes" id="UP000000366">
    <property type="component" value="Plasmid RPME01"/>
</dbReference>
<dbReference type="EMBL" id="CP000556">
    <property type="protein sequence ID" value="ABM96906.1"/>
    <property type="molecule type" value="Genomic_DNA"/>
</dbReference>
<geneLocation type="plasmid" evidence="1 2">
    <name>RPME01</name>
</geneLocation>